<evidence type="ECO:0000256" key="6">
    <source>
        <dbReference type="ARBA" id="ARBA00022989"/>
    </source>
</evidence>
<dbReference type="Pfam" id="PF12822">
    <property type="entry name" value="ECF_trnsprt"/>
    <property type="match status" value="1"/>
</dbReference>
<evidence type="ECO:0000256" key="8">
    <source>
        <dbReference type="PIRNR" id="PIRNR037778"/>
    </source>
</evidence>
<evidence type="ECO:0000313" key="11">
    <source>
        <dbReference type="Proteomes" id="UP000665020"/>
    </source>
</evidence>
<keyword evidence="11" id="KW-1185">Reference proteome</keyword>
<dbReference type="RefSeq" id="WP_230866718.1">
    <property type="nucleotide sequence ID" value="NZ_CP046640.1"/>
</dbReference>
<dbReference type="EMBL" id="CP046640">
    <property type="protein sequence ID" value="QTL98270.1"/>
    <property type="molecule type" value="Genomic_DNA"/>
</dbReference>
<dbReference type="InterPro" id="IPR025720">
    <property type="entry name" value="RibU"/>
</dbReference>
<gene>
    <name evidence="10" type="ORF">GM661_09895</name>
</gene>
<name>A0A8A7KAK5_9FIRM</name>
<evidence type="ECO:0000256" key="1">
    <source>
        <dbReference type="ARBA" id="ARBA00004651"/>
    </source>
</evidence>
<keyword evidence="3 8" id="KW-0813">Transport</keyword>
<keyword evidence="7 8" id="KW-0472">Membrane</keyword>
<evidence type="ECO:0000256" key="5">
    <source>
        <dbReference type="ARBA" id="ARBA00022692"/>
    </source>
</evidence>
<evidence type="ECO:0000256" key="7">
    <source>
        <dbReference type="ARBA" id="ARBA00023136"/>
    </source>
</evidence>
<sequence>MDVKKIANVGVLTALSLILMLLIKIPYPPMPFLLYDPGDIPILIIGFLFGPVVALISTLINSVIMAAFVGDGIYGALMHFLSTGALVGVAAYIYHKSHNKKGAVKGLIAGTLAMVAIMVPANLVITPIFMGVDYKQVLSMILPFILPFNLIKALTNSMVTFLVYKRIADFLRRTGLLRIDNTIKV</sequence>
<evidence type="ECO:0000256" key="2">
    <source>
        <dbReference type="ARBA" id="ARBA00005540"/>
    </source>
</evidence>
<dbReference type="Gene3D" id="1.10.1760.20">
    <property type="match status" value="1"/>
</dbReference>
<comment type="similarity">
    <text evidence="2 8">Belongs to the prokaryotic riboflavin transporter (P-RFT) (TC 2.A.87) family.</text>
</comment>
<comment type="function">
    <text evidence="8">Probably a riboflavin-binding protein that interacts with the energy-coupling factor (ECF) ABC-transporter complex.</text>
</comment>
<dbReference type="AlphaFoldDB" id="A0A8A7KAK5"/>
<evidence type="ECO:0000256" key="4">
    <source>
        <dbReference type="ARBA" id="ARBA00022475"/>
    </source>
</evidence>
<dbReference type="GO" id="GO:0032217">
    <property type="term" value="F:riboflavin transmembrane transporter activity"/>
    <property type="evidence" value="ECO:0007669"/>
    <property type="project" value="UniProtKB-UniRule"/>
</dbReference>
<evidence type="ECO:0000256" key="3">
    <source>
        <dbReference type="ARBA" id="ARBA00022448"/>
    </source>
</evidence>
<dbReference type="PANTHER" id="PTHR38438">
    <property type="entry name" value="RIBOFLAVIN TRANSPORTER RIBU"/>
    <property type="match status" value="1"/>
</dbReference>
<feature type="transmembrane region" description="Helical" evidence="9">
    <location>
        <begin position="141"/>
        <end position="164"/>
    </location>
</feature>
<feature type="transmembrane region" description="Helical" evidence="9">
    <location>
        <begin position="6"/>
        <end position="23"/>
    </location>
</feature>
<reference evidence="10" key="1">
    <citation type="submission" date="2019-12" db="EMBL/GenBank/DDBJ databases">
        <authorList>
            <person name="zhang j."/>
            <person name="sun C.M."/>
        </authorList>
    </citation>
    <scope>NUCLEOTIDE SEQUENCE</scope>
    <source>
        <strain evidence="10">NS-1</strain>
    </source>
</reference>
<keyword evidence="5 9" id="KW-0812">Transmembrane</keyword>
<keyword evidence="4 8" id="KW-1003">Cell membrane</keyword>
<feature type="transmembrane region" description="Helical" evidence="9">
    <location>
        <begin position="73"/>
        <end position="94"/>
    </location>
</feature>
<keyword evidence="6 9" id="KW-1133">Transmembrane helix</keyword>
<dbReference type="PANTHER" id="PTHR38438:SF1">
    <property type="entry name" value="RIBOFLAVIN TRANSPORTER RIBU"/>
    <property type="match status" value="1"/>
</dbReference>
<dbReference type="PIRSF" id="PIRSF037778">
    <property type="entry name" value="UCP037778_transp_RibU"/>
    <property type="match status" value="1"/>
</dbReference>
<dbReference type="Proteomes" id="UP000665020">
    <property type="component" value="Chromosome"/>
</dbReference>
<comment type="subcellular location">
    <subcellularLocation>
        <location evidence="1">Cell membrane</location>
        <topology evidence="1">Multi-pass membrane protein</topology>
    </subcellularLocation>
</comment>
<dbReference type="InterPro" id="IPR024529">
    <property type="entry name" value="ECF_trnsprt_substrate-spec"/>
</dbReference>
<evidence type="ECO:0000313" key="10">
    <source>
        <dbReference type="EMBL" id="QTL98270.1"/>
    </source>
</evidence>
<evidence type="ECO:0000256" key="9">
    <source>
        <dbReference type="SAM" id="Phobius"/>
    </source>
</evidence>
<protein>
    <recommendedName>
        <fullName evidence="8">Riboflavin transporter</fullName>
    </recommendedName>
</protein>
<dbReference type="GO" id="GO:0005886">
    <property type="term" value="C:plasma membrane"/>
    <property type="evidence" value="ECO:0007669"/>
    <property type="project" value="UniProtKB-SubCell"/>
</dbReference>
<dbReference type="KEGG" id="ifn:GM661_09895"/>
<feature type="transmembrane region" description="Helical" evidence="9">
    <location>
        <begin position="43"/>
        <end position="67"/>
    </location>
</feature>
<feature type="transmembrane region" description="Helical" evidence="9">
    <location>
        <begin position="106"/>
        <end position="129"/>
    </location>
</feature>
<organism evidence="10 11">
    <name type="scientific">Iocasia fonsfrigidae</name>
    <dbReference type="NCBI Taxonomy" id="2682810"/>
    <lineage>
        <taxon>Bacteria</taxon>
        <taxon>Bacillati</taxon>
        <taxon>Bacillota</taxon>
        <taxon>Clostridia</taxon>
        <taxon>Halanaerobiales</taxon>
        <taxon>Halanaerobiaceae</taxon>
        <taxon>Iocasia</taxon>
    </lineage>
</organism>
<accession>A0A8A7KAK5</accession>
<proteinExistence type="inferred from homology"/>